<dbReference type="STRING" id="1215343.B488_08940"/>
<evidence type="ECO:0000256" key="1">
    <source>
        <dbReference type="SAM" id="MobiDB-lite"/>
    </source>
</evidence>
<dbReference type="EMBL" id="CP003789">
    <property type="protein sequence ID" value="AGA64886.1"/>
    <property type="molecule type" value="Genomic_DNA"/>
</dbReference>
<feature type="region of interest" description="Disordered" evidence="1">
    <location>
        <begin position="60"/>
        <end position="103"/>
    </location>
</feature>
<dbReference type="KEGG" id="lcc:B488_08940"/>
<dbReference type="InterPro" id="IPR010781">
    <property type="entry name" value="DUF1376"/>
</dbReference>
<proteinExistence type="predicted"/>
<protein>
    <submittedName>
        <fullName evidence="2">Uncharacterized protein</fullName>
    </submittedName>
</protein>
<feature type="compositionally biased region" description="Polar residues" evidence="1">
    <location>
        <begin position="79"/>
        <end position="94"/>
    </location>
</feature>
<evidence type="ECO:0000313" key="3">
    <source>
        <dbReference type="Proteomes" id="UP000010799"/>
    </source>
</evidence>
<dbReference type="AlphaFoldDB" id="L0EWY0"/>
<dbReference type="eggNOG" id="COG3756">
    <property type="taxonomic scope" value="Bacteria"/>
</dbReference>
<organism evidence="2 3">
    <name type="scientific">Liberibacter crescens (strain BT-1)</name>
    <dbReference type="NCBI Taxonomy" id="1215343"/>
    <lineage>
        <taxon>Bacteria</taxon>
        <taxon>Pseudomonadati</taxon>
        <taxon>Pseudomonadota</taxon>
        <taxon>Alphaproteobacteria</taxon>
        <taxon>Hyphomicrobiales</taxon>
        <taxon>Rhizobiaceae</taxon>
        <taxon>Liberibacter</taxon>
    </lineage>
</organism>
<evidence type="ECO:0000313" key="2">
    <source>
        <dbReference type="EMBL" id="AGA64886.1"/>
    </source>
</evidence>
<sequence>MIDLYYVRESHLPSDFNEICWFIGAKTRKYKQIVETILYHFFEKRVDGWYNDRCEEEIEKYHSNSEKRSKASKARWEGSSAQNSMEHPLQSDSNGDGIREKSIGNAHEMHKQCKCNPNQ</sequence>
<dbReference type="PATRIC" id="fig|1215343.11.peg.921"/>
<dbReference type="Proteomes" id="UP000010799">
    <property type="component" value="Chromosome"/>
</dbReference>
<keyword evidence="3" id="KW-1185">Reference proteome</keyword>
<accession>L0EWY0</accession>
<gene>
    <name evidence="2" type="ordered locus">B488_08940</name>
</gene>
<dbReference type="HOGENOM" id="CLU_2058507_0_0_5"/>
<name>L0EWY0_LIBCB</name>
<feature type="compositionally biased region" description="Basic and acidic residues" evidence="1">
    <location>
        <begin position="60"/>
        <end position="69"/>
    </location>
</feature>
<dbReference type="Pfam" id="PF07120">
    <property type="entry name" value="DUF1376"/>
    <property type="match status" value="1"/>
</dbReference>
<reference evidence="2 3" key="1">
    <citation type="journal article" date="2012" name="Stand. Genomic Sci.">
        <title>Complete genome sequence of Liberibacter crescens BT-1.</title>
        <authorList>
            <person name="Leonard M.T."/>
            <person name="Fagen J.R."/>
            <person name="Davis-Richardson A.G."/>
            <person name="Davis M.J."/>
            <person name="Triplett E.W."/>
        </authorList>
    </citation>
    <scope>NUCLEOTIDE SEQUENCE [LARGE SCALE GENOMIC DNA]</scope>
    <source>
        <strain evidence="2 3">BT-1</strain>
    </source>
</reference>